<protein>
    <submittedName>
        <fullName evidence="1">Uncharacterized protein</fullName>
    </submittedName>
</protein>
<comment type="caution">
    <text evidence="1">The sequence shown here is derived from an EMBL/GenBank/DDBJ whole genome shotgun (WGS) entry which is preliminary data.</text>
</comment>
<name>A0AA89Q633_STRCU</name>
<sequence>MPAGSRDGGLGIAARVRHSFEAYHPVAAGGTDVRRFTDVHDLSLFLREGPGR</sequence>
<dbReference type="RefSeq" id="WP_184851727.1">
    <property type="nucleotide sequence ID" value="NZ_BAABFE010000002.1"/>
</dbReference>
<reference evidence="1 2" key="1">
    <citation type="submission" date="2020-08" db="EMBL/GenBank/DDBJ databases">
        <title>Sequencing the genomes of 1000 actinobacteria strains.</title>
        <authorList>
            <person name="Klenk H.-P."/>
        </authorList>
    </citation>
    <scope>NUCLEOTIDE SEQUENCE [LARGE SCALE GENOMIC DNA]</scope>
    <source>
        <strain evidence="1 2">DSM 40129</strain>
    </source>
</reference>
<keyword evidence="2" id="KW-1185">Reference proteome</keyword>
<gene>
    <name evidence="1" type="ORF">HNR72_005935</name>
</gene>
<dbReference type="EMBL" id="JACHLX010000001">
    <property type="protein sequence ID" value="MBB5814907.1"/>
    <property type="molecule type" value="Genomic_DNA"/>
</dbReference>
<accession>A0AA89Q633</accession>
<dbReference type="Proteomes" id="UP000579531">
    <property type="component" value="Unassembled WGS sequence"/>
</dbReference>
<organism evidence="1 2">
    <name type="scientific">Streptomyces collinus</name>
    <dbReference type="NCBI Taxonomy" id="42684"/>
    <lineage>
        <taxon>Bacteria</taxon>
        <taxon>Bacillati</taxon>
        <taxon>Actinomycetota</taxon>
        <taxon>Actinomycetes</taxon>
        <taxon>Kitasatosporales</taxon>
        <taxon>Streptomycetaceae</taxon>
        <taxon>Streptomyces</taxon>
    </lineage>
</organism>
<proteinExistence type="predicted"/>
<dbReference type="AlphaFoldDB" id="A0AA89Q633"/>
<dbReference type="GeneID" id="93842360"/>
<evidence type="ECO:0000313" key="1">
    <source>
        <dbReference type="EMBL" id="MBB5814907.1"/>
    </source>
</evidence>
<evidence type="ECO:0000313" key="2">
    <source>
        <dbReference type="Proteomes" id="UP000579531"/>
    </source>
</evidence>